<dbReference type="RefSeq" id="XP_008617872.1">
    <property type="nucleotide sequence ID" value="XM_008619650.1"/>
</dbReference>
<dbReference type="Proteomes" id="UP000030762">
    <property type="component" value="Unassembled WGS sequence"/>
</dbReference>
<name>T0Q5H2_SAPDV</name>
<dbReference type="Gene3D" id="2.30.29.30">
    <property type="entry name" value="Pleckstrin-homology domain (PH domain)/Phosphotyrosine-binding domain (PTB)"/>
    <property type="match status" value="1"/>
</dbReference>
<sequence length="233" mass="26112">MLCLVTEALLPTSLVSAPMTMQGRLSVRFQPRSSQATHRYFVLDQDALSYDECDHHDRPLGRVDIPVASITAVRLGFNSSETEVITTHHGTLQLRSASSTDWGDWARALCSVVPLRCVDAALRDRFRVCNRLNVLLLADDTVGNAVDAILHAFHCCPDAPPRSEYNASNYVLAMTDTDVCLADRQRMLCTYEHVRYCLASSQPFRVTLTLATDDVLVRDEAFVDPYAYSMYEM</sequence>
<gene>
    <name evidence="2" type="ORF">SDRG_13555</name>
</gene>
<dbReference type="VEuPathDB" id="FungiDB:SDRG_13555"/>
<dbReference type="InterPro" id="IPR000341">
    <property type="entry name" value="PI3K_Ras-bd_dom"/>
</dbReference>
<evidence type="ECO:0000259" key="1">
    <source>
        <dbReference type="PROSITE" id="PS51546"/>
    </source>
</evidence>
<reference evidence="2 3" key="1">
    <citation type="submission" date="2012-04" db="EMBL/GenBank/DDBJ databases">
        <title>The Genome Sequence of Saprolegnia declina VS20.</title>
        <authorList>
            <consortium name="The Broad Institute Genome Sequencing Platform"/>
            <person name="Russ C."/>
            <person name="Nusbaum C."/>
            <person name="Tyler B."/>
            <person name="van West P."/>
            <person name="Dieguez-Uribeondo J."/>
            <person name="de Bruijn I."/>
            <person name="Tripathy S."/>
            <person name="Jiang R."/>
            <person name="Young S.K."/>
            <person name="Zeng Q."/>
            <person name="Gargeya S."/>
            <person name="Fitzgerald M."/>
            <person name="Haas B."/>
            <person name="Abouelleil A."/>
            <person name="Alvarado L."/>
            <person name="Arachchi H.M."/>
            <person name="Berlin A."/>
            <person name="Chapman S.B."/>
            <person name="Goldberg J."/>
            <person name="Griggs A."/>
            <person name="Gujja S."/>
            <person name="Hansen M."/>
            <person name="Howarth C."/>
            <person name="Imamovic A."/>
            <person name="Larimer J."/>
            <person name="McCowen C."/>
            <person name="Montmayeur A."/>
            <person name="Murphy C."/>
            <person name="Neiman D."/>
            <person name="Pearson M."/>
            <person name="Priest M."/>
            <person name="Roberts A."/>
            <person name="Saif S."/>
            <person name="Shea T."/>
            <person name="Sisk P."/>
            <person name="Sykes S."/>
            <person name="Wortman J."/>
            <person name="Nusbaum C."/>
            <person name="Birren B."/>
        </authorList>
    </citation>
    <scope>NUCLEOTIDE SEQUENCE [LARGE SCALE GENOMIC DNA]</scope>
    <source>
        <strain evidence="2 3">VS20</strain>
    </source>
</reference>
<proteinExistence type="predicted"/>
<dbReference type="InterPro" id="IPR011993">
    <property type="entry name" value="PH-like_dom_sf"/>
</dbReference>
<feature type="domain" description="PI3K-RBD" evidence="1">
    <location>
        <begin position="117"/>
        <end position="210"/>
    </location>
</feature>
<accession>T0Q5H2</accession>
<dbReference type="EMBL" id="JH767192">
    <property type="protein sequence ID" value="EQC28680.1"/>
    <property type="molecule type" value="Genomic_DNA"/>
</dbReference>
<dbReference type="CDD" id="cd00821">
    <property type="entry name" value="PH"/>
    <property type="match status" value="1"/>
</dbReference>
<organism evidence="2 3">
    <name type="scientific">Saprolegnia diclina (strain VS20)</name>
    <dbReference type="NCBI Taxonomy" id="1156394"/>
    <lineage>
        <taxon>Eukaryota</taxon>
        <taxon>Sar</taxon>
        <taxon>Stramenopiles</taxon>
        <taxon>Oomycota</taxon>
        <taxon>Saprolegniomycetes</taxon>
        <taxon>Saprolegniales</taxon>
        <taxon>Saprolegniaceae</taxon>
        <taxon>Saprolegnia</taxon>
    </lineage>
</organism>
<evidence type="ECO:0000313" key="3">
    <source>
        <dbReference type="Proteomes" id="UP000030762"/>
    </source>
</evidence>
<keyword evidence="3" id="KW-1185">Reference proteome</keyword>
<dbReference type="PROSITE" id="PS51546">
    <property type="entry name" value="PI3K_RBD"/>
    <property type="match status" value="1"/>
</dbReference>
<dbReference type="SUPFAM" id="SSF50729">
    <property type="entry name" value="PH domain-like"/>
    <property type="match status" value="1"/>
</dbReference>
<dbReference type="OrthoDB" id="10443964at2759"/>
<dbReference type="OMA" id="RMLCTYE"/>
<dbReference type="InParanoid" id="T0Q5H2"/>
<dbReference type="STRING" id="1156394.T0Q5H2"/>
<protein>
    <recommendedName>
        <fullName evidence="1">PI3K-RBD domain-containing protein</fullName>
    </recommendedName>
</protein>
<evidence type="ECO:0000313" key="2">
    <source>
        <dbReference type="EMBL" id="EQC28680.1"/>
    </source>
</evidence>
<dbReference type="GeneID" id="19954282"/>
<dbReference type="AlphaFoldDB" id="T0Q5H2"/>